<feature type="region of interest" description="Disordered" evidence="5">
    <location>
        <begin position="38"/>
        <end position="80"/>
    </location>
</feature>
<reference evidence="8" key="1">
    <citation type="submission" date="2021-04" db="EMBL/GenBank/DDBJ databases">
        <authorList>
            <person name="Chebbi M.A.C M."/>
        </authorList>
    </citation>
    <scope>NUCLEOTIDE SEQUENCE</scope>
</reference>
<dbReference type="InterPro" id="IPR050628">
    <property type="entry name" value="SNF2_RAD54_helicase_TF"/>
</dbReference>
<protein>
    <submittedName>
        <fullName evidence="8">Similar to lds: Transcription termination factor 2 (Drosophila melanogaster)</fullName>
    </submittedName>
</protein>
<evidence type="ECO:0000313" key="9">
    <source>
        <dbReference type="Proteomes" id="UP000786811"/>
    </source>
</evidence>
<dbReference type="GO" id="GO:0006281">
    <property type="term" value="P:DNA repair"/>
    <property type="evidence" value="ECO:0007669"/>
    <property type="project" value="TreeGrafter"/>
</dbReference>
<keyword evidence="1" id="KW-0547">Nucleotide-binding</keyword>
<name>A0A8J2H365_COTCN</name>
<comment type="caution">
    <text evidence="8">The sequence shown here is derived from an EMBL/GenBank/DDBJ whole genome shotgun (WGS) entry which is preliminary data.</text>
</comment>
<evidence type="ECO:0000259" key="7">
    <source>
        <dbReference type="PROSITE" id="PS51194"/>
    </source>
</evidence>
<proteinExistence type="predicted"/>
<dbReference type="CDD" id="cd18008">
    <property type="entry name" value="DEXDc_SHPRH-like"/>
    <property type="match status" value="1"/>
</dbReference>
<keyword evidence="9" id="KW-1185">Reference proteome</keyword>
<feature type="region of interest" description="Disordered" evidence="5">
    <location>
        <begin position="558"/>
        <end position="593"/>
    </location>
</feature>
<dbReference type="SUPFAM" id="SSF52540">
    <property type="entry name" value="P-loop containing nucleoside triphosphate hydrolases"/>
    <property type="match status" value="2"/>
</dbReference>
<evidence type="ECO:0000256" key="1">
    <source>
        <dbReference type="ARBA" id="ARBA00022741"/>
    </source>
</evidence>
<dbReference type="PROSITE" id="PS51194">
    <property type="entry name" value="HELICASE_CTER"/>
    <property type="match status" value="1"/>
</dbReference>
<keyword evidence="3" id="KW-0067">ATP-binding</keyword>
<dbReference type="Proteomes" id="UP000786811">
    <property type="component" value="Unassembled WGS sequence"/>
</dbReference>
<keyword evidence="4" id="KW-0175">Coiled coil</keyword>
<dbReference type="SMART" id="SM00490">
    <property type="entry name" value="HELICc"/>
    <property type="match status" value="1"/>
</dbReference>
<evidence type="ECO:0000259" key="6">
    <source>
        <dbReference type="PROSITE" id="PS51192"/>
    </source>
</evidence>
<dbReference type="EMBL" id="CAJNRD030001114">
    <property type="protein sequence ID" value="CAG5073757.1"/>
    <property type="molecule type" value="Genomic_DNA"/>
</dbReference>
<dbReference type="InterPro" id="IPR027417">
    <property type="entry name" value="P-loop_NTPase"/>
</dbReference>
<dbReference type="GO" id="GO:0005634">
    <property type="term" value="C:nucleus"/>
    <property type="evidence" value="ECO:0007669"/>
    <property type="project" value="TreeGrafter"/>
</dbReference>
<dbReference type="Pfam" id="PF00271">
    <property type="entry name" value="Helicase_C"/>
    <property type="match status" value="1"/>
</dbReference>
<dbReference type="InterPro" id="IPR001650">
    <property type="entry name" value="Helicase_C-like"/>
</dbReference>
<dbReference type="InterPro" id="IPR049730">
    <property type="entry name" value="SNF2/RAD54-like_C"/>
</dbReference>
<sequence>MSFGCKRKSVESVPLEEKRKKVDYNRNYKRVLNNSYLIDSDSDASDGIVFSDDEPDGAIDVDNPGPSTSANQLNGPNNASDVDIINLEVVKEEIVDGLDSDSDNSENDSDEMNEEFNLNNLPKFDSFEDNFDPEIASKTEELLKEIEATEKEIEHYRTIIETCDLDKLQDKGQRQKDMLEFKESELDRLRKEYDEVLSAKDNQTQAPGSRLSMKKLQVLHGTLLTCPSENQREKTPEGIKTPLKPHQEHALAWLLWRERKNPPSGILADDMGLGKTLTMISLIVKTNEDHLDSEDEDPPASTSMSDPESVSVPKVAQVKGKTLVICPASLLQQWKNEIKNHCHENILMAKIYHGTQRTCDRRLLARYDVVITTYNLVAREYSLKSLTEPGVIARIKWQRVILDEAHIIRNPSAKFCQSVCDLVATHRWALTGTPIHNRYEDFYSIIKFLRLAPFDDPSTFQNTIQNGVAGNERLTTFIKTFMLRRTKEELQNKGAMDRLPDRTIETIVVTLDDDERKAYQNVMALSKNLFAQFLMMRANKGQRLGTMTYGDFAGYDSVSSSRNGGRRQNGGRGRGGGRGRARGRGRGRGRGKQNAFTANDLQYLADNAGEIKSSGMVWIFVLILRLRQLCCHPSLIHGLIEQNDVNTIGIDGSDDKEEIDLKKISDLKNIGQNSDDINDILVMSNPVFEKARKSSKVRAVMERVKEILALKDKLIIVSQWTSFLSIFRSCLREVPGAKCAVFSGAVNVRDRQTVVEEFNNPESDTNILLLSLTAGGVGLNLTGGNHILFVDIHWNPQLECQAQDRIYRMGQTKNVFVYKFITDDTIEERVKELQEHKLELAASILTPGSYRSGNRLTLDDLRKLFQ</sequence>
<dbReference type="GO" id="GO:0008094">
    <property type="term" value="F:ATP-dependent activity, acting on DNA"/>
    <property type="evidence" value="ECO:0007669"/>
    <property type="project" value="TreeGrafter"/>
</dbReference>
<keyword evidence="2" id="KW-0378">Hydrolase</keyword>
<dbReference type="OrthoDB" id="423559at2759"/>
<dbReference type="SMART" id="SM00487">
    <property type="entry name" value="DEXDc"/>
    <property type="match status" value="1"/>
</dbReference>
<dbReference type="InterPro" id="IPR014001">
    <property type="entry name" value="Helicase_ATP-bd"/>
</dbReference>
<feature type="compositionally biased region" description="Polar residues" evidence="5">
    <location>
        <begin position="65"/>
        <end position="80"/>
    </location>
</feature>
<feature type="domain" description="Helicase ATP-binding" evidence="6">
    <location>
        <begin position="256"/>
        <end position="452"/>
    </location>
</feature>
<gene>
    <name evidence="8" type="ORF">HICCMSTLAB_LOCUS589</name>
</gene>
<evidence type="ECO:0000256" key="4">
    <source>
        <dbReference type="SAM" id="Coils"/>
    </source>
</evidence>
<dbReference type="Gene3D" id="3.40.50.300">
    <property type="entry name" value="P-loop containing nucleotide triphosphate hydrolases"/>
    <property type="match status" value="1"/>
</dbReference>
<dbReference type="InterPro" id="IPR038718">
    <property type="entry name" value="SNF2-like_sf"/>
</dbReference>
<evidence type="ECO:0000256" key="2">
    <source>
        <dbReference type="ARBA" id="ARBA00022801"/>
    </source>
</evidence>
<dbReference type="GO" id="GO:0016787">
    <property type="term" value="F:hydrolase activity"/>
    <property type="evidence" value="ECO:0007669"/>
    <property type="project" value="UniProtKB-KW"/>
</dbReference>
<dbReference type="Gene3D" id="3.40.50.10810">
    <property type="entry name" value="Tandem AAA-ATPase domain"/>
    <property type="match status" value="1"/>
</dbReference>
<dbReference type="AlphaFoldDB" id="A0A8J2H365"/>
<feature type="coiled-coil region" evidence="4">
    <location>
        <begin position="139"/>
        <end position="206"/>
    </location>
</feature>
<dbReference type="GO" id="GO:0005524">
    <property type="term" value="F:ATP binding"/>
    <property type="evidence" value="ECO:0007669"/>
    <property type="project" value="UniProtKB-KW"/>
</dbReference>
<organism evidence="8 9">
    <name type="scientific">Cotesia congregata</name>
    <name type="common">Parasitoid wasp</name>
    <name type="synonym">Apanteles congregatus</name>
    <dbReference type="NCBI Taxonomy" id="51543"/>
    <lineage>
        <taxon>Eukaryota</taxon>
        <taxon>Metazoa</taxon>
        <taxon>Ecdysozoa</taxon>
        <taxon>Arthropoda</taxon>
        <taxon>Hexapoda</taxon>
        <taxon>Insecta</taxon>
        <taxon>Pterygota</taxon>
        <taxon>Neoptera</taxon>
        <taxon>Endopterygota</taxon>
        <taxon>Hymenoptera</taxon>
        <taxon>Apocrita</taxon>
        <taxon>Ichneumonoidea</taxon>
        <taxon>Braconidae</taxon>
        <taxon>Microgastrinae</taxon>
        <taxon>Cotesia</taxon>
    </lineage>
</organism>
<dbReference type="InterPro" id="IPR000330">
    <property type="entry name" value="SNF2_N"/>
</dbReference>
<dbReference type="PANTHER" id="PTHR45626:SF50">
    <property type="entry name" value="TRANSCRIPTION TERMINATION FACTOR 2"/>
    <property type="match status" value="1"/>
</dbReference>
<evidence type="ECO:0000313" key="8">
    <source>
        <dbReference type="EMBL" id="CAG5073757.1"/>
    </source>
</evidence>
<evidence type="ECO:0000256" key="5">
    <source>
        <dbReference type="SAM" id="MobiDB-lite"/>
    </source>
</evidence>
<feature type="domain" description="Helicase C-terminal" evidence="7">
    <location>
        <begin position="696"/>
        <end position="862"/>
    </location>
</feature>
<dbReference type="PROSITE" id="PS51192">
    <property type="entry name" value="HELICASE_ATP_BIND_1"/>
    <property type="match status" value="1"/>
</dbReference>
<accession>A0A8J2H365</accession>
<dbReference type="CDD" id="cd18793">
    <property type="entry name" value="SF2_C_SNF"/>
    <property type="match status" value="1"/>
</dbReference>
<dbReference type="PANTHER" id="PTHR45626">
    <property type="entry name" value="TRANSCRIPTION TERMINATION FACTOR 2-RELATED"/>
    <property type="match status" value="1"/>
</dbReference>
<feature type="compositionally biased region" description="Basic residues" evidence="5">
    <location>
        <begin position="575"/>
        <end position="591"/>
    </location>
</feature>
<dbReference type="Pfam" id="PF00176">
    <property type="entry name" value="SNF2-rel_dom"/>
    <property type="match status" value="1"/>
</dbReference>
<evidence type="ECO:0000256" key="3">
    <source>
        <dbReference type="ARBA" id="ARBA00022840"/>
    </source>
</evidence>
<feature type="region of interest" description="Disordered" evidence="5">
    <location>
        <begin position="289"/>
        <end position="311"/>
    </location>
</feature>